<comment type="caution">
    <text evidence="1">The sequence shown here is derived from an EMBL/GenBank/DDBJ whole genome shotgun (WGS) entry which is preliminary data.</text>
</comment>
<gene>
    <name evidence="1" type="ORF">HK099_003425</name>
</gene>
<evidence type="ECO:0000313" key="1">
    <source>
        <dbReference type="EMBL" id="KAJ3198868.1"/>
    </source>
</evidence>
<organism evidence="1 2">
    <name type="scientific">Clydaea vesicula</name>
    <dbReference type="NCBI Taxonomy" id="447962"/>
    <lineage>
        <taxon>Eukaryota</taxon>
        <taxon>Fungi</taxon>
        <taxon>Fungi incertae sedis</taxon>
        <taxon>Chytridiomycota</taxon>
        <taxon>Chytridiomycota incertae sedis</taxon>
        <taxon>Chytridiomycetes</taxon>
        <taxon>Lobulomycetales</taxon>
        <taxon>Lobulomycetaceae</taxon>
        <taxon>Clydaea</taxon>
    </lineage>
</organism>
<accession>A0AAD5TSC6</accession>
<dbReference type="Proteomes" id="UP001211065">
    <property type="component" value="Unassembled WGS sequence"/>
</dbReference>
<proteinExistence type="predicted"/>
<feature type="non-terminal residue" evidence="1">
    <location>
        <position position="103"/>
    </location>
</feature>
<dbReference type="AlphaFoldDB" id="A0AAD5TSC6"/>
<evidence type="ECO:0000313" key="2">
    <source>
        <dbReference type="Proteomes" id="UP001211065"/>
    </source>
</evidence>
<keyword evidence="2" id="KW-1185">Reference proteome</keyword>
<name>A0AAD5TSC6_9FUNG</name>
<dbReference type="EMBL" id="JADGJW010002244">
    <property type="protein sequence ID" value="KAJ3198868.1"/>
    <property type="molecule type" value="Genomic_DNA"/>
</dbReference>
<protein>
    <submittedName>
        <fullName evidence="1">Uncharacterized protein</fullName>
    </submittedName>
</protein>
<reference evidence="1" key="1">
    <citation type="submission" date="2020-05" db="EMBL/GenBank/DDBJ databases">
        <title>Phylogenomic resolution of chytrid fungi.</title>
        <authorList>
            <person name="Stajich J.E."/>
            <person name="Amses K."/>
            <person name="Simmons R."/>
            <person name="Seto K."/>
            <person name="Myers J."/>
            <person name="Bonds A."/>
            <person name="Quandt C.A."/>
            <person name="Barry K."/>
            <person name="Liu P."/>
            <person name="Grigoriev I."/>
            <person name="Longcore J.E."/>
            <person name="James T.Y."/>
        </authorList>
    </citation>
    <scope>NUCLEOTIDE SEQUENCE</scope>
    <source>
        <strain evidence="1">JEL0476</strain>
    </source>
</reference>
<sequence length="103" mass="11883">MQNIIEIYNDNNCTDKISPLDKTCYDEYLSIKVFETKTGNKFSFCPEGDINFSLPAFNGSCYDLENYLSFNQSIDQRFKDIGCQNLKCTMMFVSNIITIDNNL</sequence>